<dbReference type="SUPFAM" id="SSF82282">
    <property type="entry name" value="Homocysteine S-methyltransferase"/>
    <property type="match status" value="1"/>
</dbReference>
<proteinExistence type="predicted"/>
<evidence type="ECO:0000256" key="1">
    <source>
        <dbReference type="ARBA" id="ARBA00022603"/>
    </source>
</evidence>
<feature type="binding site" evidence="3">
    <location>
        <position position="295"/>
    </location>
    <ligand>
        <name>Zn(2+)</name>
        <dbReference type="ChEBI" id="CHEBI:29105"/>
    </ligand>
</feature>
<feature type="domain" description="Hcy-binding" evidence="4">
    <location>
        <begin position="1"/>
        <end position="310"/>
    </location>
</feature>
<dbReference type="InterPro" id="IPR036589">
    <property type="entry name" value="HCY_dom_sf"/>
</dbReference>
<dbReference type="Gene3D" id="3.20.20.330">
    <property type="entry name" value="Homocysteine-binding-like domain"/>
    <property type="match status" value="1"/>
</dbReference>
<dbReference type="PANTHER" id="PTHR11103:SF18">
    <property type="entry name" value="SLR1189 PROTEIN"/>
    <property type="match status" value="1"/>
</dbReference>
<keyword evidence="2 3" id="KW-0808">Transferase</keyword>
<organism evidence="5 6">
    <name type="scientific">Williamsia herbipolensis</name>
    <dbReference type="NCBI Taxonomy" id="1603258"/>
    <lineage>
        <taxon>Bacteria</taxon>
        <taxon>Bacillati</taxon>
        <taxon>Actinomycetota</taxon>
        <taxon>Actinomycetes</taxon>
        <taxon>Mycobacteriales</taxon>
        <taxon>Nocardiaceae</taxon>
        <taxon>Williamsia</taxon>
    </lineage>
</organism>
<sequence>MAALFPEPTLGLTYLTEGGPETEISYEHGFDLPHFVMFGLLDDDRAVAVLRGMYERYLDVAVRHGFGVLMAGVDYRASPDWAALLGFSSRQLADLQLRAIDFLREVAEPRRAEVPALLYAGVVGPRFDAYDPARQITAVESQAYHSEQIATLARAGVDLVQTLTLSSIPEAVGVCRAAARAGLPVSVSFTLDNTTHRLSSGPSLRDAVETVDLETGPDRPAFYGVNCSHPLEFIPAVEPGGWFRRVRSLRPNAALLDKIELSSLGHLERGNPTQLGELMGDLAKRHPHIDIWGGCCGTWDTHLEEIAARVGPAREAGVPGSHS</sequence>
<dbReference type="GO" id="GO:0046872">
    <property type="term" value="F:metal ion binding"/>
    <property type="evidence" value="ECO:0007669"/>
    <property type="project" value="UniProtKB-KW"/>
</dbReference>
<dbReference type="Pfam" id="PF02574">
    <property type="entry name" value="S-methyl_trans"/>
    <property type="match status" value="1"/>
</dbReference>
<dbReference type="PANTHER" id="PTHR11103">
    <property type="entry name" value="SLR1189 PROTEIN"/>
    <property type="match status" value="1"/>
</dbReference>
<dbReference type="InterPro" id="IPR003726">
    <property type="entry name" value="HCY_dom"/>
</dbReference>
<dbReference type="PROSITE" id="PS50970">
    <property type="entry name" value="HCY"/>
    <property type="match status" value="1"/>
</dbReference>
<dbReference type="GO" id="GO:0032259">
    <property type="term" value="P:methylation"/>
    <property type="evidence" value="ECO:0007669"/>
    <property type="project" value="UniProtKB-KW"/>
</dbReference>
<name>A0AAU4K5S6_9NOCA</name>
<dbReference type="EMBL" id="CP108021">
    <property type="protein sequence ID" value="WUM21384.1"/>
    <property type="molecule type" value="Genomic_DNA"/>
</dbReference>
<protein>
    <submittedName>
        <fullName evidence="5">Homocysteine S-methyltransferase family protein</fullName>
    </submittedName>
</protein>
<feature type="binding site" evidence="3">
    <location>
        <position position="296"/>
    </location>
    <ligand>
        <name>Zn(2+)</name>
        <dbReference type="ChEBI" id="CHEBI:29105"/>
    </ligand>
</feature>
<dbReference type="Proteomes" id="UP001432128">
    <property type="component" value="Chromosome"/>
</dbReference>
<keyword evidence="1 3" id="KW-0489">Methyltransferase</keyword>
<evidence type="ECO:0000256" key="2">
    <source>
        <dbReference type="ARBA" id="ARBA00022679"/>
    </source>
</evidence>
<keyword evidence="6" id="KW-1185">Reference proteome</keyword>
<reference evidence="5 6" key="1">
    <citation type="submission" date="2022-10" db="EMBL/GenBank/DDBJ databases">
        <title>The complete genomes of actinobacterial strains from the NBC collection.</title>
        <authorList>
            <person name="Joergensen T.S."/>
            <person name="Alvarez Arevalo M."/>
            <person name="Sterndorff E.B."/>
            <person name="Faurdal D."/>
            <person name="Vuksanovic O."/>
            <person name="Mourched A.-S."/>
            <person name="Charusanti P."/>
            <person name="Shaw S."/>
            <person name="Blin K."/>
            <person name="Weber T."/>
        </authorList>
    </citation>
    <scope>NUCLEOTIDE SEQUENCE [LARGE SCALE GENOMIC DNA]</scope>
    <source>
        <strain evidence="5 6">NBC_00319</strain>
    </source>
</reference>
<gene>
    <name evidence="5" type="ORF">OG579_06225</name>
</gene>
<evidence type="ECO:0000259" key="4">
    <source>
        <dbReference type="PROSITE" id="PS50970"/>
    </source>
</evidence>
<evidence type="ECO:0000313" key="5">
    <source>
        <dbReference type="EMBL" id="WUM21384.1"/>
    </source>
</evidence>
<evidence type="ECO:0000256" key="3">
    <source>
        <dbReference type="PROSITE-ProRule" id="PRU00333"/>
    </source>
</evidence>
<accession>A0AAU4K5S6</accession>
<evidence type="ECO:0000313" key="6">
    <source>
        <dbReference type="Proteomes" id="UP001432128"/>
    </source>
</evidence>
<keyword evidence="3" id="KW-0862">Zinc</keyword>
<keyword evidence="3" id="KW-0479">Metal-binding</keyword>
<comment type="cofactor">
    <cofactor evidence="3">
        <name>Zn(2+)</name>
        <dbReference type="ChEBI" id="CHEBI:29105"/>
    </cofactor>
</comment>
<dbReference type="GO" id="GO:0008168">
    <property type="term" value="F:methyltransferase activity"/>
    <property type="evidence" value="ECO:0007669"/>
    <property type="project" value="UniProtKB-UniRule"/>
</dbReference>
<dbReference type="KEGG" id="whr:OG579_06225"/>
<dbReference type="RefSeq" id="WP_328858470.1">
    <property type="nucleotide sequence ID" value="NZ_CP108021.1"/>
</dbReference>
<dbReference type="AlphaFoldDB" id="A0AAU4K5S6"/>
<feature type="binding site" evidence="3">
    <location>
        <position position="227"/>
    </location>
    <ligand>
        <name>Zn(2+)</name>
        <dbReference type="ChEBI" id="CHEBI:29105"/>
    </ligand>
</feature>